<dbReference type="PROSITE" id="PS00086">
    <property type="entry name" value="CYTOCHROME_P450"/>
    <property type="match status" value="1"/>
</dbReference>
<evidence type="ECO:0000256" key="5">
    <source>
        <dbReference type="RuleBase" id="RU000461"/>
    </source>
</evidence>
<evidence type="ECO:0000256" key="1">
    <source>
        <dbReference type="ARBA" id="ARBA00001971"/>
    </source>
</evidence>
<evidence type="ECO:0000313" key="7">
    <source>
        <dbReference type="EMBL" id="KAL2044495.1"/>
    </source>
</evidence>
<evidence type="ECO:0000256" key="6">
    <source>
        <dbReference type="SAM" id="Phobius"/>
    </source>
</evidence>
<evidence type="ECO:0008006" key="9">
    <source>
        <dbReference type="Google" id="ProtNLM"/>
    </source>
</evidence>
<sequence>MELQYICTLVIELIQSRLLAILIACSLLYLLGNRYGHGISHIPGPVIASVTGFWRVWVVRRGHAHRTSIELHQRYGHLVRIGPNHISVGDPKAIPIIYGSKPVFNKPNLFSITDEAYHRHQKRAVAAAYSVGSLLEMEDAVNSCSTLFMSKLCDYAASGCSLDLGVWLQYYAFDVVGSLTFNKRLGFLEQGKDVDGMIATIDGILVYSSLIGQIPYLHSILLGNPLLRVLLPSMEYWDKVLQFTLKVLNSRATFPHDGELKAERGETGKDQLTKWNKVKDADETKLSTRDIIAHTSANVFAGSPTTAIVLRTIIYSLLRDPARMDRLMAEIDGADEAGNLSHPITYQEAKTHLPYLQAVIKEALRIHAPAGFLLERHVPDCGMNICGQHIPARTIVGINPWVVHHDTAVFPNPGSFMPERWIDSSQEKVAEMEASFFAFGAGHRACIGKNFTLMEIHKIVPQLLREYKIELAQPEKEWEVRNVWFVQQSGLICNLERRY</sequence>
<comment type="cofactor">
    <cofactor evidence="1">
        <name>heme</name>
        <dbReference type="ChEBI" id="CHEBI:30413"/>
    </cofactor>
</comment>
<dbReference type="PANTHER" id="PTHR24305:SF232">
    <property type="entry name" value="P450, PUTATIVE (EUROFUNG)-RELATED"/>
    <property type="match status" value="1"/>
</dbReference>
<keyword evidence="6" id="KW-0812">Transmembrane</keyword>
<reference evidence="7 8" key="1">
    <citation type="submission" date="2024-09" db="EMBL/GenBank/DDBJ databases">
        <title>Rethinking Asexuality: The Enigmatic Case of Functional Sexual Genes in Lepraria (Stereocaulaceae).</title>
        <authorList>
            <person name="Doellman M."/>
            <person name="Sun Y."/>
            <person name="Barcenas-Pena A."/>
            <person name="Lumbsch H.T."/>
            <person name="Grewe F."/>
        </authorList>
    </citation>
    <scope>NUCLEOTIDE SEQUENCE [LARGE SCALE GENOMIC DNA]</scope>
    <source>
        <strain evidence="7 8">Mercado 3170</strain>
    </source>
</reference>
<dbReference type="SUPFAM" id="SSF48264">
    <property type="entry name" value="Cytochrome P450"/>
    <property type="match status" value="1"/>
</dbReference>
<dbReference type="PRINTS" id="PR00463">
    <property type="entry name" value="EP450I"/>
</dbReference>
<dbReference type="InterPro" id="IPR002401">
    <property type="entry name" value="Cyt_P450_E_grp-I"/>
</dbReference>
<keyword evidence="5" id="KW-0503">Monooxygenase</keyword>
<keyword evidence="6" id="KW-0472">Membrane</keyword>
<dbReference type="CDD" id="cd11060">
    <property type="entry name" value="CYP57A1-like"/>
    <property type="match status" value="1"/>
</dbReference>
<dbReference type="InterPro" id="IPR001128">
    <property type="entry name" value="Cyt_P450"/>
</dbReference>
<comment type="similarity">
    <text evidence="2 5">Belongs to the cytochrome P450 family.</text>
</comment>
<feature type="transmembrane region" description="Helical" evidence="6">
    <location>
        <begin position="7"/>
        <end position="32"/>
    </location>
</feature>
<dbReference type="PANTHER" id="PTHR24305">
    <property type="entry name" value="CYTOCHROME P450"/>
    <property type="match status" value="1"/>
</dbReference>
<evidence type="ECO:0000256" key="2">
    <source>
        <dbReference type="ARBA" id="ARBA00010617"/>
    </source>
</evidence>
<keyword evidence="3 5" id="KW-0479">Metal-binding</keyword>
<accession>A0ABR4AFE9</accession>
<proteinExistence type="inferred from homology"/>
<organism evidence="7 8">
    <name type="scientific">Stereocaulon virgatum</name>
    <dbReference type="NCBI Taxonomy" id="373712"/>
    <lineage>
        <taxon>Eukaryota</taxon>
        <taxon>Fungi</taxon>
        <taxon>Dikarya</taxon>
        <taxon>Ascomycota</taxon>
        <taxon>Pezizomycotina</taxon>
        <taxon>Lecanoromycetes</taxon>
        <taxon>OSLEUM clade</taxon>
        <taxon>Lecanoromycetidae</taxon>
        <taxon>Lecanorales</taxon>
        <taxon>Lecanorineae</taxon>
        <taxon>Stereocaulaceae</taxon>
        <taxon>Stereocaulon</taxon>
    </lineage>
</organism>
<keyword evidence="6" id="KW-1133">Transmembrane helix</keyword>
<comment type="caution">
    <text evidence="7">The sequence shown here is derived from an EMBL/GenBank/DDBJ whole genome shotgun (WGS) entry which is preliminary data.</text>
</comment>
<evidence type="ECO:0000256" key="4">
    <source>
        <dbReference type="ARBA" id="ARBA00023004"/>
    </source>
</evidence>
<dbReference type="InterPro" id="IPR017972">
    <property type="entry name" value="Cyt_P450_CS"/>
</dbReference>
<dbReference type="Proteomes" id="UP001590950">
    <property type="component" value="Unassembled WGS sequence"/>
</dbReference>
<keyword evidence="8" id="KW-1185">Reference proteome</keyword>
<evidence type="ECO:0000256" key="3">
    <source>
        <dbReference type="ARBA" id="ARBA00022723"/>
    </source>
</evidence>
<protein>
    <recommendedName>
        <fullName evidence="9">Cytochrome P450</fullName>
    </recommendedName>
</protein>
<dbReference type="InterPro" id="IPR036396">
    <property type="entry name" value="Cyt_P450_sf"/>
</dbReference>
<dbReference type="Pfam" id="PF00067">
    <property type="entry name" value="p450"/>
    <property type="match status" value="1"/>
</dbReference>
<name>A0ABR4AFE9_9LECA</name>
<dbReference type="Gene3D" id="1.10.630.10">
    <property type="entry name" value="Cytochrome P450"/>
    <property type="match status" value="1"/>
</dbReference>
<keyword evidence="5" id="KW-0560">Oxidoreductase</keyword>
<dbReference type="EMBL" id="JBEFKJ010000009">
    <property type="protein sequence ID" value="KAL2044495.1"/>
    <property type="molecule type" value="Genomic_DNA"/>
</dbReference>
<gene>
    <name evidence="7" type="ORF">N7G274_003200</name>
</gene>
<dbReference type="InterPro" id="IPR050121">
    <property type="entry name" value="Cytochrome_P450_monoxygenase"/>
</dbReference>
<dbReference type="PRINTS" id="PR00385">
    <property type="entry name" value="P450"/>
</dbReference>
<keyword evidence="5" id="KW-0349">Heme</keyword>
<evidence type="ECO:0000313" key="8">
    <source>
        <dbReference type="Proteomes" id="UP001590950"/>
    </source>
</evidence>
<keyword evidence="4 5" id="KW-0408">Iron</keyword>